<proteinExistence type="predicted"/>
<keyword evidence="2" id="KW-1133">Transmembrane helix</keyword>
<keyword evidence="4" id="KW-1185">Reference proteome</keyword>
<keyword evidence="2" id="KW-0812">Transmembrane</keyword>
<evidence type="ECO:0000256" key="2">
    <source>
        <dbReference type="SAM" id="Phobius"/>
    </source>
</evidence>
<comment type="caution">
    <text evidence="3">The sequence shown here is derived from an EMBL/GenBank/DDBJ whole genome shotgun (WGS) entry which is preliminary data.</text>
</comment>
<sequence>MSGHNDEFRSDPLDLGTVTHSGDDPHTAAPDEPDAPVAPDSDPHRRRRRVAIGAALAAGVVAGVLVNAATSDDRGELFALASFSYTSAPPAGAANVTVDVYNAGPEQVELLDLRVPGYELLGGTAPDDAVTAAPRSWATVELSMRRDCAVEPSGTIEARVRSGGDTSTREVAVQGATGGPLSGADECDRSAVEFGQATTTRHDDHLRTMVPVTNPIDEEVLVEEVSSATLGFTADAAPVTVPAEGRRQLEIVWRVGDCDGTRELAAAEIEYEFDDAQGERSTLVVHPFDAALLAELARLAERVCET</sequence>
<organism evidence="3 4">
    <name type="scientific">Haloactinopolyspora alba</name>
    <dbReference type="NCBI Taxonomy" id="648780"/>
    <lineage>
        <taxon>Bacteria</taxon>
        <taxon>Bacillati</taxon>
        <taxon>Actinomycetota</taxon>
        <taxon>Actinomycetes</taxon>
        <taxon>Jiangellales</taxon>
        <taxon>Jiangellaceae</taxon>
        <taxon>Haloactinopolyspora</taxon>
    </lineage>
</organism>
<dbReference type="AlphaFoldDB" id="A0A2P8E7L2"/>
<feature type="region of interest" description="Disordered" evidence="1">
    <location>
        <begin position="1"/>
        <end position="45"/>
    </location>
</feature>
<dbReference type="RefSeq" id="WP_129710861.1">
    <property type="nucleotide sequence ID" value="NZ_ML142899.1"/>
</dbReference>
<dbReference type="EMBL" id="PYGE01000004">
    <property type="protein sequence ID" value="PSL05408.1"/>
    <property type="molecule type" value="Genomic_DNA"/>
</dbReference>
<feature type="compositionally biased region" description="Basic and acidic residues" evidence="1">
    <location>
        <begin position="1"/>
        <end position="12"/>
    </location>
</feature>
<accession>A0A2P8E7L2</accession>
<gene>
    <name evidence="3" type="ORF">CLV30_104278</name>
</gene>
<dbReference type="Proteomes" id="UP000243528">
    <property type="component" value="Unassembled WGS sequence"/>
</dbReference>
<keyword evidence="2" id="KW-0472">Membrane</keyword>
<feature type="transmembrane region" description="Helical" evidence="2">
    <location>
        <begin position="50"/>
        <end position="69"/>
    </location>
</feature>
<evidence type="ECO:0000256" key="1">
    <source>
        <dbReference type="SAM" id="MobiDB-lite"/>
    </source>
</evidence>
<evidence type="ECO:0000313" key="4">
    <source>
        <dbReference type="Proteomes" id="UP000243528"/>
    </source>
</evidence>
<name>A0A2P8E7L2_9ACTN</name>
<evidence type="ECO:0000313" key="3">
    <source>
        <dbReference type="EMBL" id="PSL05408.1"/>
    </source>
</evidence>
<protein>
    <submittedName>
        <fullName evidence="3">Uncharacterized protein</fullName>
    </submittedName>
</protein>
<reference evidence="3 4" key="1">
    <citation type="submission" date="2018-03" db="EMBL/GenBank/DDBJ databases">
        <title>Genomic Encyclopedia of Archaeal and Bacterial Type Strains, Phase II (KMG-II): from individual species to whole genera.</title>
        <authorList>
            <person name="Goeker M."/>
        </authorList>
    </citation>
    <scope>NUCLEOTIDE SEQUENCE [LARGE SCALE GENOMIC DNA]</scope>
    <source>
        <strain evidence="3 4">DSM 45211</strain>
    </source>
</reference>